<dbReference type="SUPFAM" id="SSF56349">
    <property type="entry name" value="DNA breaking-rejoining enzymes"/>
    <property type="match status" value="1"/>
</dbReference>
<dbReference type="InterPro" id="IPR011010">
    <property type="entry name" value="DNA_brk_join_enz"/>
</dbReference>
<organism evidence="1 2">
    <name type="scientific">Cryptolaemus montrouzieri</name>
    <dbReference type="NCBI Taxonomy" id="559131"/>
    <lineage>
        <taxon>Eukaryota</taxon>
        <taxon>Metazoa</taxon>
        <taxon>Ecdysozoa</taxon>
        <taxon>Arthropoda</taxon>
        <taxon>Hexapoda</taxon>
        <taxon>Insecta</taxon>
        <taxon>Pterygota</taxon>
        <taxon>Neoptera</taxon>
        <taxon>Endopterygota</taxon>
        <taxon>Coleoptera</taxon>
        <taxon>Polyphaga</taxon>
        <taxon>Cucujiformia</taxon>
        <taxon>Coccinelloidea</taxon>
        <taxon>Coccinellidae</taxon>
        <taxon>Scymninae</taxon>
        <taxon>Scymnini</taxon>
        <taxon>Cryptolaemus</taxon>
    </lineage>
</organism>
<comment type="caution">
    <text evidence="1">The sequence shown here is derived from an EMBL/GenBank/DDBJ whole genome shotgun (WGS) entry which is preliminary data.</text>
</comment>
<protein>
    <submittedName>
        <fullName evidence="1">Uncharacterized protein</fullName>
    </submittedName>
</protein>
<evidence type="ECO:0000313" key="1">
    <source>
        <dbReference type="EMBL" id="KAL3283125.1"/>
    </source>
</evidence>
<dbReference type="AlphaFoldDB" id="A0ABD2NWV1"/>
<name>A0ABD2NWV1_9CUCU</name>
<keyword evidence="2" id="KW-1185">Reference proteome</keyword>
<accession>A0ABD2NWV1</accession>
<dbReference type="EMBL" id="JABFTP020000144">
    <property type="protein sequence ID" value="KAL3283125.1"/>
    <property type="molecule type" value="Genomic_DNA"/>
</dbReference>
<dbReference type="Proteomes" id="UP001516400">
    <property type="component" value="Unassembled WGS sequence"/>
</dbReference>
<proteinExistence type="predicted"/>
<sequence length="115" mass="13260">MLRSTLTLYHKDHLDSYRKLQLFLKRNSEGHQPKKAKTFTPEELNKFIKEAPDKKFLLTKVDLIMEIMGACRSIELYAMKIGDIEDYDGALIVNIPFTKIKSPGTHGICCLLLYL</sequence>
<reference evidence="1 2" key="1">
    <citation type="journal article" date="2021" name="BMC Biol.">
        <title>Horizontally acquired antibacterial genes associated with adaptive radiation of ladybird beetles.</title>
        <authorList>
            <person name="Li H.S."/>
            <person name="Tang X.F."/>
            <person name="Huang Y.H."/>
            <person name="Xu Z.Y."/>
            <person name="Chen M.L."/>
            <person name="Du X.Y."/>
            <person name="Qiu B.Y."/>
            <person name="Chen P.T."/>
            <person name="Zhang W."/>
            <person name="Slipinski A."/>
            <person name="Escalona H.E."/>
            <person name="Waterhouse R.M."/>
            <person name="Zwick A."/>
            <person name="Pang H."/>
        </authorList>
    </citation>
    <scope>NUCLEOTIDE SEQUENCE [LARGE SCALE GENOMIC DNA]</scope>
    <source>
        <strain evidence="1">SYSU2018</strain>
    </source>
</reference>
<evidence type="ECO:0000313" key="2">
    <source>
        <dbReference type="Proteomes" id="UP001516400"/>
    </source>
</evidence>
<gene>
    <name evidence="1" type="ORF">HHI36_006281</name>
</gene>